<evidence type="ECO:0000256" key="4">
    <source>
        <dbReference type="ARBA" id="ARBA00034003"/>
    </source>
</evidence>
<dbReference type="CDD" id="cd07970">
    <property type="entry name" value="OBF_DNA_ligase_LigC"/>
    <property type="match status" value="1"/>
</dbReference>
<evidence type="ECO:0000256" key="2">
    <source>
        <dbReference type="ARBA" id="ARBA00012727"/>
    </source>
</evidence>
<evidence type="ECO:0000313" key="6">
    <source>
        <dbReference type="EMBL" id="GGL68202.1"/>
    </source>
</evidence>
<dbReference type="Gene3D" id="3.30.470.30">
    <property type="entry name" value="DNA ligase/mRNA capping enzyme"/>
    <property type="match status" value="1"/>
</dbReference>
<evidence type="ECO:0000313" key="7">
    <source>
        <dbReference type="Proteomes" id="UP000613840"/>
    </source>
</evidence>
<dbReference type="GO" id="GO:0005524">
    <property type="term" value="F:ATP binding"/>
    <property type="evidence" value="ECO:0007669"/>
    <property type="project" value="InterPro"/>
</dbReference>
<dbReference type="AlphaFoldDB" id="A0A917SC63"/>
<dbReference type="Pfam" id="PF04679">
    <property type="entry name" value="DNA_ligase_A_C"/>
    <property type="match status" value="1"/>
</dbReference>
<dbReference type="PROSITE" id="PS50160">
    <property type="entry name" value="DNA_LIGASE_A3"/>
    <property type="match status" value="1"/>
</dbReference>
<sequence length="365" mass="41103">MMGAMDLPVMPPVSPMLAKSVKTIPTGDLSYEPKWDGFRSIIFKDGDEIEIGSRNERPMTRYFPEMVAAFRELLPDRCVLDGELILIAASGDRLDFDQLQQRIHPAASRVTMLSETTPARFVAFDLLALSDVDYSSRPFAERRATLESILAEVPEPVHLTPATTDPAIAEQWFTEFEGAGLDGVVAKPRQLAYQQDKRVMFKIKHERTADCVVAGYRTHKSGPDAIGSLLLGLYDSDGRYGEPGSLLSVGVIGALSAVRRKELFTELQPWVTSFDDHPWDWAKQLEGNRTPRNAEGSRWSAGKDLSFTPLRPERVVEVRYEHMEGNRFRHTAQFNRWRPDRTPESCTYEQLDEPVNFDLGDILAG</sequence>
<reference evidence="6" key="1">
    <citation type="journal article" date="2014" name="Int. J. Syst. Evol. Microbiol.">
        <title>Complete genome sequence of Corynebacterium casei LMG S-19264T (=DSM 44701T), isolated from a smear-ripened cheese.</title>
        <authorList>
            <consortium name="US DOE Joint Genome Institute (JGI-PGF)"/>
            <person name="Walter F."/>
            <person name="Albersmeier A."/>
            <person name="Kalinowski J."/>
            <person name="Ruckert C."/>
        </authorList>
    </citation>
    <scope>NUCLEOTIDE SEQUENCE</scope>
    <source>
        <strain evidence="6">CGMCC 4.7306</strain>
    </source>
</reference>
<keyword evidence="3 6" id="KW-0436">Ligase</keyword>
<dbReference type="SUPFAM" id="SSF56091">
    <property type="entry name" value="DNA ligase/mRNA capping enzyme, catalytic domain"/>
    <property type="match status" value="1"/>
</dbReference>
<feature type="domain" description="ATP-dependent DNA ligase family profile" evidence="5">
    <location>
        <begin position="112"/>
        <end position="256"/>
    </location>
</feature>
<comment type="caution">
    <text evidence="6">The sequence shown here is derived from an EMBL/GenBank/DDBJ whole genome shotgun (WGS) entry which is preliminary data.</text>
</comment>
<dbReference type="EC" id="6.5.1.1" evidence="2"/>
<accession>A0A917SC63</accession>
<dbReference type="Gene3D" id="2.40.50.140">
    <property type="entry name" value="Nucleic acid-binding proteins"/>
    <property type="match status" value="1"/>
</dbReference>
<dbReference type="CDD" id="cd07905">
    <property type="entry name" value="Adenylation_DNA_ligase_LigC"/>
    <property type="match status" value="1"/>
</dbReference>
<dbReference type="SUPFAM" id="SSF50249">
    <property type="entry name" value="Nucleic acid-binding proteins"/>
    <property type="match status" value="1"/>
</dbReference>
<dbReference type="Pfam" id="PF01068">
    <property type="entry name" value="DNA_ligase_A_M"/>
    <property type="match status" value="1"/>
</dbReference>
<protein>
    <recommendedName>
        <fullName evidence="2">DNA ligase (ATP)</fullName>
        <ecNumber evidence="2">6.5.1.1</ecNumber>
    </recommendedName>
</protein>
<dbReference type="NCBIfam" id="NF006078">
    <property type="entry name" value="PRK08224.1"/>
    <property type="match status" value="1"/>
</dbReference>
<keyword evidence="7" id="KW-1185">Reference proteome</keyword>
<reference evidence="6" key="2">
    <citation type="submission" date="2020-09" db="EMBL/GenBank/DDBJ databases">
        <authorList>
            <person name="Sun Q."/>
            <person name="Zhou Y."/>
        </authorList>
    </citation>
    <scope>NUCLEOTIDE SEQUENCE</scope>
    <source>
        <strain evidence="6">CGMCC 4.7306</strain>
    </source>
</reference>
<gene>
    <name evidence="6" type="primary">ligC</name>
    <name evidence="6" type="ORF">GCM10011575_28420</name>
</gene>
<dbReference type="InterPro" id="IPR044117">
    <property type="entry name" value="OBF_LigC-like"/>
</dbReference>
<evidence type="ECO:0000256" key="3">
    <source>
        <dbReference type="ARBA" id="ARBA00022598"/>
    </source>
</evidence>
<dbReference type="PANTHER" id="PTHR45674:SF4">
    <property type="entry name" value="DNA LIGASE 1"/>
    <property type="match status" value="1"/>
</dbReference>
<dbReference type="GO" id="GO:0006281">
    <property type="term" value="P:DNA repair"/>
    <property type="evidence" value="ECO:0007669"/>
    <property type="project" value="InterPro"/>
</dbReference>
<dbReference type="GO" id="GO:0006310">
    <property type="term" value="P:DNA recombination"/>
    <property type="evidence" value="ECO:0007669"/>
    <property type="project" value="InterPro"/>
</dbReference>
<dbReference type="PANTHER" id="PTHR45674">
    <property type="entry name" value="DNA LIGASE 1/3 FAMILY MEMBER"/>
    <property type="match status" value="1"/>
</dbReference>
<dbReference type="InterPro" id="IPR012309">
    <property type="entry name" value="DNA_ligase_ATP-dep_C"/>
</dbReference>
<dbReference type="InterPro" id="IPR044119">
    <property type="entry name" value="Adenylation_LigC-like"/>
</dbReference>
<comment type="catalytic activity">
    <reaction evidence="4">
        <text>ATP + (deoxyribonucleotide)n-3'-hydroxyl + 5'-phospho-(deoxyribonucleotide)m = (deoxyribonucleotide)n+m + AMP + diphosphate.</text>
        <dbReference type="EC" id="6.5.1.1"/>
    </reaction>
</comment>
<dbReference type="EMBL" id="BMMZ01000006">
    <property type="protein sequence ID" value="GGL68202.1"/>
    <property type="molecule type" value="Genomic_DNA"/>
</dbReference>
<dbReference type="Proteomes" id="UP000613840">
    <property type="component" value="Unassembled WGS sequence"/>
</dbReference>
<name>A0A917SC63_9ACTN</name>
<proteinExistence type="inferred from homology"/>
<evidence type="ECO:0000256" key="1">
    <source>
        <dbReference type="ARBA" id="ARBA00007572"/>
    </source>
</evidence>
<dbReference type="GO" id="GO:0003910">
    <property type="term" value="F:DNA ligase (ATP) activity"/>
    <property type="evidence" value="ECO:0007669"/>
    <property type="project" value="UniProtKB-EC"/>
</dbReference>
<dbReference type="InterPro" id="IPR012310">
    <property type="entry name" value="DNA_ligase_ATP-dep_cent"/>
</dbReference>
<organism evidence="6 7">
    <name type="scientific">Microlunatus endophyticus</name>
    <dbReference type="NCBI Taxonomy" id="1716077"/>
    <lineage>
        <taxon>Bacteria</taxon>
        <taxon>Bacillati</taxon>
        <taxon>Actinomycetota</taxon>
        <taxon>Actinomycetes</taxon>
        <taxon>Propionibacteriales</taxon>
        <taxon>Propionibacteriaceae</taxon>
        <taxon>Microlunatus</taxon>
    </lineage>
</organism>
<evidence type="ECO:0000259" key="5">
    <source>
        <dbReference type="PROSITE" id="PS50160"/>
    </source>
</evidence>
<comment type="similarity">
    <text evidence="1">Belongs to the ATP-dependent DNA ligase family.</text>
</comment>
<dbReference type="InterPro" id="IPR050191">
    <property type="entry name" value="ATP-dep_DNA_ligase"/>
</dbReference>
<dbReference type="InterPro" id="IPR012340">
    <property type="entry name" value="NA-bd_OB-fold"/>
</dbReference>